<keyword evidence="1" id="KW-0812">Transmembrane</keyword>
<reference evidence="2" key="1">
    <citation type="journal article" date="2023" name="Insect Mol. Biol.">
        <title>Genome sequencing provides insights into the evolution of gene families encoding plant cell wall-degrading enzymes in longhorned beetles.</title>
        <authorList>
            <person name="Shin N.R."/>
            <person name="Okamura Y."/>
            <person name="Kirsch R."/>
            <person name="Pauchet Y."/>
        </authorList>
    </citation>
    <scope>NUCLEOTIDE SEQUENCE</scope>
    <source>
        <strain evidence="2">RBIC_L_NR</strain>
    </source>
</reference>
<feature type="transmembrane region" description="Helical" evidence="1">
    <location>
        <begin position="6"/>
        <end position="25"/>
    </location>
</feature>
<keyword evidence="1" id="KW-1133">Transmembrane helix</keyword>
<evidence type="ECO:0000313" key="3">
    <source>
        <dbReference type="Proteomes" id="UP001162156"/>
    </source>
</evidence>
<dbReference type="AlphaFoldDB" id="A0AAV8XDR8"/>
<name>A0AAV8XDR8_9CUCU</name>
<sequence length="47" mass="5339">MRLKKAVAVFGSLIVILLIFMIYSAKDLTGFPNRKSSINQDYQDVSF</sequence>
<proteinExistence type="predicted"/>
<accession>A0AAV8XDR8</accession>
<dbReference type="Proteomes" id="UP001162156">
    <property type="component" value="Unassembled WGS sequence"/>
</dbReference>
<dbReference type="EMBL" id="JANEYF010003404">
    <property type="protein sequence ID" value="KAJ8936613.1"/>
    <property type="molecule type" value="Genomic_DNA"/>
</dbReference>
<organism evidence="2 3">
    <name type="scientific">Rhamnusium bicolor</name>
    <dbReference type="NCBI Taxonomy" id="1586634"/>
    <lineage>
        <taxon>Eukaryota</taxon>
        <taxon>Metazoa</taxon>
        <taxon>Ecdysozoa</taxon>
        <taxon>Arthropoda</taxon>
        <taxon>Hexapoda</taxon>
        <taxon>Insecta</taxon>
        <taxon>Pterygota</taxon>
        <taxon>Neoptera</taxon>
        <taxon>Endopterygota</taxon>
        <taxon>Coleoptera</taxon>
        <taxon>Polyphaga</taxon>
        <taxon>Cucujiformia</taxon>
        <taxon>Chrysomeloidea</taxon>
        <taxon>Cerambycidae</taxon>
        <taxon>Lepturinae</taxon>
        <taxon>Rhagiini</taxon>
        <taxon>Rhamnusium</taxon>
    </lineage>
</organism>
<comment type="caution">
    <text evidence="2">The sequence shown here is derived from an EMBL/GenBank/DDBJ whole genome shotgun (WGS) entry which is preliminary data.</text>
</comment>
<gene>
    <name evidence="2" type="ORF">NQ314_012228</name>
</gene>
<keyword evidence="1" id="KW-0472">Membrane</keyword>
<keyword evidence="3" id="KW-1185">Reference proteome</keyword>
<evidence type="ECO:0000313" key="2">
    <source>
        <dbReference type="EMBL" id="KAJ8936613.1"/>
    </source>
</evidence>
<evidence type="ECO:0000256" key="1">
    <source>
        <dbReference type="SAM" id="Phobius"/>
    </source>
</evidence>
<protein>
    <submittedName>
        <fullName evidence="2">Uncharacterized protein</fullName>
    </submittedName>
</protein>